<comment type="caution">
    <text evidence="1">The sequence shown here is derived from an EMBL/GenBank/DDBJ whole genome shotgun (WGS) entry which is preliminary data.</text>
</comment>
<evidence type="ECO:0000313" key="1">
    <source>
        <dbReference type="EMBL" id="OBS71189.1"/>
    </source>
</evidence>
<dbReference type="Proteomes" id="UP000092124">
    <property type="component" value="Unassembled WGS sequence"/>
</dbReference>
<keyword evidence="2" id="KW-1185">Reference proteome</keyword>
<sequence length="139" mass="16129">LTDYQHKSVIGISQTFKTKKQKVNLRETVRNTTKHPSNDDCIEIVETADPVKSLDIIKSWNLTCDVCHKEYIKLYDKLGSSYLLDRERESFYPDRMNEICKRFLMTYSSLFPVSTFVAGNYFHSMLMAAIMGRKTNMPG</sequence>
<reference evidence="1 2" key="1">
    <citation type="submission" date="2016-06" db="EMBL/GenBank/DDBJ databases">
        <title>The Draft Genome Sequence and Annotation of the Desert Woodrat Neotoma lepida.</title>
        <authorList>
            <person name="Campbell M."/>
            <person name="Oakeson K.F."/>
            <person name="Yandell M."/>
            <person name="Halpert J.R."/>
            <person name="Dearing D."/>
        </authorList>
    </citation>
    <scope>NUCLEOTIDE SEQUENCE [LARGE SCALE GENOMIC DNA]</scope>
    <source>
        <strain evidence="1">417</strain>
        <tissue evidence="1">Liver</tissue>
    </source>
</reference>
<dbReference type="EMBL" id="LZPO01064179">
    <property type="protein sequence ID" value="OBS71189.1"/>
    <property type="molecule type" value="Genomic_DNA"/>
</dbReference>
<feature type="non-terminal residue" evidence="1">
    <location>
        <position position="1"/>
    </location>
</feature>
<feature type="non-terminal residue" evidence="1">
    <location>
        <position position="139"/>
    </location>
</feature>
<dbReference type="STRING" id="56216.A0A1A6GYX5"/>
<name>A0A1A6GYX5_NEOLE</name>
<gene>
    <name evidence="1" type="ORF">A6R68_00270</name>
</gene>
<accession>A0A1A6GYX5</accession>
<protein>
    <submittedName>
        <fullName evidence="1">Uncharacterized protein</fullName>
    </submittedName>
</protein>
<organism evidence="1 2">
    <name type="scientific">Neotoma lepida</name>
    <name type="common">Desert woodrat</name>
    <dbReference type="NCBI Taxonomy" id="56216"/>
    <lineage>
        <taxon>Eukaryota</taxon>
        <taxon>Metazoa</taxon>
        <taxon>Chordata</taxon>
        <taxon>Craniata</taxon>
        <taxon>Vertebrata</taxon>
        <taxon>Euteleostomi</taxon>
        <taxon>Mammalia</taxon>
        <taxon>Eutheria</taxon>
        <taxon>Euarchontoglires</taxon>
        <taxon>Glires</taxon>
        <taxon>Rodentia</taxon>
        <taxon>Myomorpha</taxon>
        <taxon>Muroidea</taxon>
        <taxon>Cricetidae</taxon>
        <taxon>Neotominae</taxon>
        <taxon>Neotoma</taxon>
    </lineage>
</organism>
<proteinExistence type="predicted"/>
<dbReference type="AlphaFoldDB" id="A0A1A6GYX5"/>
<evidence type="ECO:0000313" key="2">
    <source>
        <dbReference type="Proteomes" id="UP000092124"/>
    </source>
</evidence>